<protein>
    <submittedName>
        <fullName evidence="1">Uncharacterized protein</fullName>
    </submittedName>
</protein>
<sequence>MLALLRDDLLSENRTGLAKTLFAWESENITRLGIEQIWEPTPFPLERGGEAMSPVSEDMVARLESMIRITPRKIWADEA</sequence>
<gene>
    <name evidence="1" type="ORF">DK389_00945</name>
</gene>
<name>A0A2U8W162_9HYPH</name>
<keyword evidence="2" id="KW-1185">Reference proteome</keyword>
<reference evidence="2" key="1">
    <citation type="submission" date="2018-05" db="EMBL/GenBank/DDBJ databases">
        <title>Complete Genome Sequence of Methylobacterium sp. 17SD2-17.</title>
        <authorList>
            <person name="Srinivasan S."/>
        </authorList>
    </citation>
    <scope>NUCLEOTIDE SEQUENCE [LARGE SCALE GENOMIC DNA]</scope>
    <source>
        <strain evidence="2">17SD2-17</strain>
    </source>
</reference>
<dbReference type="KEGG" id="mets:DK389_00945"/>
<proteinExistence type="predicted"/>
<dbReference type="Proteomes" id="UP000245926">
    <property type="component" value="Chromosome"/>
</dbReference>
<evidence type="ECO:0000313" key="2">
    <source>
        <dbReference type="Proteomes" id="UP000245926"/>
    </source>
</evidence>
<evidence type="ECO:0000313" key="1">
    <source>
        <dbReference type="EMBL" id="AWN39381.1"/>
    </source>
</evidence>
<dbReference type="OrthoDB" id="8146150at2"/>
<accession>A0A2U8W162</accession>
<dbReference type="EMBL" id="CP029550">
    <property type="protein sequence ID" value="AWN39381.1"/>
    <property type="molecule type" value="Genomic_DNA"/>
</dbReference>
<organism evidence="1 2">
    <name type="scientific">Methylobacterium durans</name>
    <dbReference type="NCBI Taxonomy" id="2202825"/>
    <lineage>
        <taxon>Bacteria</taxon>
        <taxon>Pseudomonadati</taxon>
        <taxon>Pseudomonadota</taxon>
        <taxon>Alphaproteobacteria</taxon>
        <taxon>Hyphomicrobiales</taxon>
        <taxon>Methylobacteriaceae</taxon>
        <taxon>Methylobacterium</taxon>
    </lineage>
</organism>
<dbReference type="AlphaFoldDB" id="A0A2U8W162"/>